<reference evidence="2" key="1">
    <citation type="submission" date="2022-05" db="EMBL/GenBank/DDBJ databases">
        <title>The Musa troglodytarum L. genome provides insights into the mechanism of non-climacteric behaviour and enrichment of carotenoids.</title>
        <authorList>
            <person name="Wang J."/>
        </authorList>
    </citation>
    <scope>NUCLEOTIDE SEQUENCE</scope>
    <source>
        <tissue evidence="2">Leaf</tissue>
    </source>
</reference>
<name>A0A9E7EMJ2_9LILI</name>
<gene>
    <name evidence="2" type="ORF">MUK42_15172</name>
</gene>
<evidence type="ECO:0000256" key="1">
    <source>
        <dbReference type="SAM" id="MobiDB-lite"/>
    </source>
</evidence>
<dbReference type="AlphaFoldDB" id="A0A9E7EMJ2"/>
<dbReference type="OrthoDB" id="10603478at2759"/>
<evidence type="ECO:0000313" key="2">
    <source>
        <dbReference type="EMBL" id="URD79370.1"/>
    </source>
</evidence>
<dbReference type="EMBL" id="CP097503">
    <property type="protein sequence ID" value="URD79368.1"/>
    <property type="molecule type" value="Genomic_DNA"/>
</dbReference>
<dbReference type="Proteomes" id="UP001055439">
    <property type="component" value="Chromosome 10"/>
</dbReference>
<sequence length="170" mass="17958">MGFRINGVSSCVKGWRGRYFVVDGDGDWGFPVVWGAHTVDNTLPSLSTVEAKSLEKIRGLFASGATEREEGCLLEVASSSTSSGVDLRVMKRRCLPTPAFRLSEGMSAGKRPTWARGSPHGPSVEVSRGPLNPLVKIPPPASSVRDPDPAGVWDRDPSAAGGLDPTVGLS</sequence>
<proteinExistence type="predicted"/>
<feature type="compositionally biased region" description="Basic and acidic residues" evidence="1">
    <location>
        <begin position="145"/>
        <end position="157"/>
    </location>
</feature>
<protein>
    <submittedName>
        <fullName evidence="2">Uncharacterized protein</fullName>
    </submittedName>
</protein>
<organism evidence="2 3">
    <name type="scientific">Musa troglodytarum</name>
    <name type="common">fe'i banana</name>
    <dbReference type="NCBI Taxonomy" id="320322"/>
    <lineage>
        <taxon>Eukaryota</taxon>
        <taxon>Viridiplantae</taxon>
        <taxon>Streptophyta</taxon>
        <taxon>Embryophyta</taxon>
        <taxon>Tracheophyta</taxon>
        <taxon>Spermatophyta</taxon>
        <taxon>Magnoliopsida</taxon>
        <taxon>Liliopsida</taxon>
        <taxon>Zingiberales</taxon>
        <taxon>Musaceae</taxon>
        <taxon>Musa</taxon>
    </lineage>
</organism>
<dbReference type="EMBL" id="CP097503">
    <property type="protein sequence ID" value="URD79370.1"/>
    <property type="molecule type" value="Genomic_DNA"/>
</dbReference>
<evidence type="ECO:0000313" key="3">
    <source>
        <dbReference type="Proteomes" id="UP001055439"/>
    </source>
</evidence>
<feature type="region of interest" description="Disordered" evidence="1">
    <location>
        <begin position="105"/>
        <end position="170"/>
    </location>
</feature>
<accession>A0A9E7EMJ2</accession>
<dbReference type="EMBL" id="CP097503">
    <property type="protein sequence ID" value="URD79367.1"/>
    <property type="molecule type" value="Genomic_DNA"/>
</dbReference>
<keyword evidence="3" id="KW-1185">Reference proteome</keyword>